<evidence type="ECO:0000313" key="3">
    <source>
        <dbReference type="EMBL" id="PJA12883.1"/>
    </source>
</evidence>
<organism evidence="3 4">
    <name type="scientific">Candidatus Dojkabacteria bacterium CG_4_10_14_0_2_um_filter_Dojkabacteria_WS6_41_15</name>
    <dbReference type="NCBI Taxonomy" id="2014249"/>
    <lineage>
        <taxon>Bacteria</taxon>
        <taxon>Candidatus Dojkabacteria</taxon>
    </lineage>
</organism>
<feature type="domain" description="DUF8128" evidence="2">
    <location>
        <begin position="41"/>
        <end position="360"/>
    </location>
</feature>
<feature type="transmembrane region" description="Helical" evidence="1">
    <location>
        <begin position="6"/>
        <end position="25"/>
    </location>
</feature>
<dbReference type="SUPFAM" id="SSF52540">
    <property type="entry name" value="P-loop containing nucleoside triphosphate hydrolases"/>
    <property type="match status" value="1"/>
</dbReference>
<keyword evidence="1" id="KW-1133">Transmembrane helix</keyword>
<evidence type="ECO:0000259" key="2">
    <source>
        <dbReference type="Pfam" id="PF26449"/>
    </source>
</evidence>
<name>A0A2M7W159_9BACT</name>
<dbReference type="EMBL" id="PFQB01000101">
    <property type="protein sequence ID" value="PJA12883.1"/>
    <property type="molecule type" value="Genomic_DNA"/>
</dbReference>
<sequence length="429" mass="48100">MNLALLIFLGIFSLFIVFLLVILVLTRRKNSTTFPSGTTETIAEDIKVCLKIAVPRNNDKTPLAAEQLFASLHGLYKETSEVPILSLELATDAKYGVQFLVVVDKSFASFIKGQIYAQYPTAEITVVKDYMDSAANWDAAAQVSAGEIVLEREHIFPLKTFVDFDVDPLSGITGAISELHGDEEAWVQFVVRPYPNTWQKVAQKYIATLRDEGNNLFDGGGFWRAFWATISGFFRAFFESFTYDPTKPIQPIKAPTIKLEPYQEEEIKRVEAKAEKQGFQVVIRILAKSTDSVRAVQIFEGIAASFRQYATAHLNAFSLNLAKQPLEVFKHLKERYLSKNHIEILNIEELASLYHLPNTTGGATSLFVTTSGKLPPPPDLPIDEGTILAKTNYRGASQMFGIKKRDKRRHTYIIGRTGTGKTVMMRNML</sequence>
<accession>A0A2M7W159</accession>
<keyword evidence="1" id="KW-0472">Membrane</keyword>
<dbReference type="Proteomes" id="UP000228952">
    <property type="component" value="Unassembled WGS sequence"/>
</dbReference>
<dbReference type="AlphaFoldDB" id="A0A2M7W159"/>
<reference evidence="4" key="1">
    <citation type="submission" date="2017-09" db="EMBL/GenBank/DDBJ databases">
        <title>Depth-based differentiation of microbial function through sediment-hosted aquifers and enrichment of novel symbionts in the deep terrestrial subsurface.</title>
        <authorList>
            <person name="Probst A.J."/>
            <person name="Ladd B."/>
            <person name="Jarett J.K."/>
            <person name="Geller-Mcgrath D.E."/>
            <person name="Sieber C.M.K."/>
            <person name="Emerson J.B."/>
            <person name="Anantharaman K."/>
            <person name="Thomas B.C."/>
            <person name="Malmstrom R."/>
            <person name="Stieglmeier M."/>
            <person name="Klingl A."/>
            <person name="Woyke T."/>
            <person name="Ryan C.M."/>
            <person name="Banfield J.F."/>
        </authorList>
    </citation>
    <scope>NUCLEOTIDE SEQUENCE [LARGE SCALE GENOMIC DNA]</scope>
</reference>
<dbReference type="InterPro" id="IPR058441">
    <property type="entry name" value="DUF8128"/>
</dbReference>
<keyword evidence="1" id="KW-0812">Transmembrane</keyword>
<gene>
    <name evidence="3" type="ORF">COX64_04125</name>
</gene>
<protein>
    <recommendedName>
        <fullName evidence="2">DUF8128 domain-containing protein</fullName>
    </recommendedName>
</protein>
<feature type="non-terminal residue" evidence="3">
    <location>
        <position position="429"/>
    </location>
</feature>
<dbReference type="Pfam" id="PF26449">
    <property type="entry name" value="DUF8128"/>
    <property type="match status" value="1"/>
</dbReference>
<evidence type="ECO:0000256" key="1">
    <source>
        <dbReference type="SAM" id="Phobius"/>
    </source>
</evidence>
<dbReference type="Gene3D" id="3.40.50.300">
    <property type="entry name" value="P-loop containing nucleotide triphosphate hydrolases"/>
    <property type="match status" value="1"/>
</dbReference>
<evidence type="ECO:0000313" key="4">
    <source>
        <dbReference type="Proteomes" id="UP000228952"/>
    </source>
</evidence>
<dbReference type="InterPro" id="IPR027417">
    <property type="entry name" value="P-loop_NTPase"/>
</dbReference>
<comment type="caution">
    <text evidence="3">The sequence shown here is derived from an EMBL/GenBank/DDBJ whole genome shotgun (WGS) entry which is preliminary data.</text>
</comment>
<proteinExistence type="predicted"/>